<evidence type="ECO:0000313" key="2">
    <source>
        <dbReference type="Proteomes" id="UP001276659"/>
    </source>
</evidence>
<name>A0AAE0DMW1_9LECA</name>
<organism evidence="1 2">
    <name type="scientific">Lepraria neglecta</name>
    <dbReference type="NCBI Taxonomy" id="209136"/>
    <lineage>
        <taxon>Eukaryota</taxon>
        <taxon>Fungi</taxon>
        <taxon>Dikarya</taxon>
        <taxon>Ascomycota</taxon>
        <taxon>Pezizomycotina</taxon>
        <taxon>Lecanoromycetes</taxon>
        <taxon>OSLEUM clade</taxon>
        <taxon>Lecanoromycetidae</taxon>
        <taxon>Lecanorales</taxon>
        <taxon>Lecanorineae</taxon>
        <taxon>Stereocaulaceae</taxon>
        <taxon>Lepraria</taxon>
    </lineage>
</organism>
<dbReference type="AlphaFoldDB" id="A0AAE0DMW1"/>
<evidence type="ECO:0000313" key="1">
    <source>
        <dbReference type="EMBL" id="KAK3176023.1"/>
    </source>
</evidence>
<proteinExistence type="predicted"/>
<dbReference type="Gene3D" id="3.60.21.10">
    <property type="match status" value="1"/>
</dbReference>
<dbReference type="EMBL" id="JASNWA010000004">
    <property type="protein sequence ID" value="KAK3176023.1"/>
    <property type="molecule type" value="Genomic_DNA"/>
</dbReference>
<dbReference type="InterPro" id="IPR029052">
    <property type="entry name" value="Metallo-depent_PP-like"/>
</dbReference>
<dbReference type="PANTHER" id="PTHR37017:SF11">
    <property type="entry name" value="ESTERASE_LIPASE_THIOESTERASE DOMAIN-CONTAINING PROTEIN"/>
    <property type="match status" value="1"/>
</dbReference>
<reference evidence="1" key="1">
    <citation type="submission" date="2022-11" db="EMBL/GenBank/DDBJ databases">
        <title>Chromosomal genome sequence assembly and mating type (MAT) locus characterization of the leprose asexual lichenized fungus Lepraria neglecta (Nyl.) Erichsen.</title>
        <authorList>
            <person name="Allen J.L."/>
            <person name="Pfeffer B."/>
        </authorList>
    </citation>
    <scope>NUCLEOTIDE SEQUENCE</scope>
    <source>
        <strain evidence="1">Allen 5258</strain>
    </source>
</reference>
<protein>
    <submittedName>
        <fullName evidence="1">Uncharacterized protein</fullName>
    </submittedName>
</protein>
<keyword evidence="2" id="KW-1185">Reference proteome</keyword>
<sequence>MAFSISIAIGVMDSHDPRPSSCNLFFGDRYQDPLFTILCEESIREYILSCLSFIVHFQSASNLSSPQSVFKKLKNVSIYYETDDPLFQLKSAGNAVVSHREDTTIIRDALESLTSEEKHFVLVMHSYGSKAGTNAVSRLELAAREQRGKKGGIMRYVFLATFLIHKGKSLVDMYPRQPAYIGIDRRGTFAEIQAHLIWLSEQPHKYKVIVAGNHDLLLDSEFKEQHPERWKQAQKAPNGGTENDELKTAKDLDWGDLIYLKNSSTTLNFPGEHKISISHTAQVLCFQKYPS</sequence>
<dbReference type="Proteomes" id="UP001276659">
    <property type="component" value="Unassembled WGS sequence"/>
</dbReference>
<gene>
    <name evidence="1" type="ORF">OEA41_007345</name>
</gene>
<dbReference type="InterPro" id="IPR052897">
    <property type="entry name" value="Sec-Metab_Biosynth_Hydrolase"/>
</dbReference>
<accession>A0AAE0DMW1</accession>
<comment type="caution">
    <text evidence="1">The sequence shown here is derived from an EMBL/GenBank/DDBJ whole genome shotgun (WGS) entry which is preliminary data.</text>
</comment>
<dbReference type="PANTHER" id="PTHR37017">
    <property type="entry name" value="AB HYDROLASE-1 DOMAIN-CONTAINING PROTEIN-RELATED"/>
    <property type="match status" value="1"/>
</dbReference>